<reference evidence="2 3" key="1">
    <citation type="submission" date="2016-09" db="EMBL/GenBank/DDBJ databases">
        <authorList>
            <person name="Capua I."/>
            <person name="De Benedictis P."/>
            <person name="Joannis T."/>
            <person name="Lombin L.H."/>
            <person name="Cattoli G."/>
        </authorList>
    </citation>
    <scope>NUCLEOTIDE SEQUENCE [LARGE SCALE GENOMIC DNA]</scope>
    <source>
        <strain evidence="2 3">GluBS11</strain>
    </source>
</reference>
<evidence type="ECO:0000313" key="2">
    <source>
        <dbReference type="EMBL" id="SCP98258.1"/>
    </source>
</evidence>
<dbReference type="RefSeq" id="WP_091235173.1">
    <property type="nucleotide sequence ID" value="NZ_FMKA01000018.1"/>
</dbReference>
<dbReference type="EMBL" id="FMKA01000018">
    <property type="protein sequence ID" value="SCP98258.1"/>
    <property type="molecule type" value="Genomic_DNA"/>
</dbReference>
<dbReference type="STRING" id="1619234.SAMN05421730_101845"/>
<accession>A0A1D3TVU0</accession>
<dbReference type="InterPro" id="IPR024534">
    <property type="entry name" value="JetD_C"/>
</dbReference>
<gene>
    <name evidence="2" type="ORF">SAMN05421730_101845</name>
</gene>
<dbReference type="AlphaFoldDB" id="A0A1D3TVU0"/>
<evidence type="ECO:0000259" key="1">
    <source>
        <dbReference type="Pfam" id="PF09983"/>
    </source>
</evidence>
<keyword evidence="3" id="KW-1185">Reference proteome</keyword>
<feature type="domain" description="Wadjet protein JetD C-terminal" evidence="1">
    <location>
        <begin position="145"/>
        <end position="261"/>
    </location>
</feature>
<dbReference type="Proteomes" id="UP000199315">
    <property type="component" value="Unassembled WGS sequence"/>
</dbReference>
<evidence type="ECO:0000313" key="3">
    <source>
        <dbReference type="Proteomes" id="UP000199315"/>
    </source>
</evidence>
<sequence>MPKEFPVSRKRITLEEIKAHYKIGEYRDLVACVMELIEGNRIKPVQASKTNGKSPALYNAYHIIREQKDYSQYEEELKFQLSPMLDNEYYLKNLEKYLADREKVLQLSRYLTEHKDRMEKQISMNERSCEIWGREKYLTKEGGISLLKNLKFELEKLGVYETIEPIAYYSRHKDCPQNILIIENKDTFYSMRRHLLEGHERILGTEIGTLIYGGGKGISRAMKDLDKCVEPYIYNPQNRMLYFGDLDYEGIIIYETLFREFGSTYRLEPFKRAYEAMMEKAGRLSSLPDTKKGQNRNIGRIFLGCFGADMGRRMETLLQGGTYIAQEILNIMDFDQAGEEDGL</sequence>
<protein>
    <recommendedName>
        <fullName evidence="1">Wadjet protein JetD C-terminal domain-containing protein</fullName>
    </recommendedName>
</protein>
<proteinExistence type="predicted"/>
<dbReference type="Pfam" id="PF09983">
    <property type="entry name" value="JetD_C"/>
    <property type="match status" value="1"/>
</dbReference>
<dbReference type="OrthoDB" id="9809365at2"/>
<name>A0A1D3TVU0_9FIRM</name>
<organism evidence="2 3">
    <name type="scientific">Anaerobium acetethylicum</name>
    <dbReference type="NCBI Taxonomy" id="1619234"/>
    <lineage>
        <taxon>Bacteria</taxon>
        <taxon>Bacillati</taxon>
        <taxon>Bacillota</taxon>
        <taxon>Clostridia</taxon>
        <taxon>Lachnospirales</taxon>
        <taxon>Lachnospiraceae</taxon>
        <taxon>Anaerobium</taxon>
    </lineage>
</organism>